<dbReference type="Gene3D" id="3.40.630.10">
    <property type="entry name" value="Zn peptidases"/>
    <property type="match status" value="1"/>
</dbReference>
<dbReference type="Gene3D" id="3.30.70.360">
    <property type="match status" value="1"/>
</dbReference>
<sequence length="477" mass="53733">MKENEYTTDYPSIIRQKPTKYFVACQIQLNSVSHLYHVKQNFVKIISNKKLFKIALVLQLAFLPYSIFGQNKTIDATVHKMVQQRTDHIFDSLIKIRRDFHTYPELSEQEKRTSNKIAEYLTSLGLEVHTNIGGYGVVGILKTNKEGKHIAWRADIDALESKVLDVEAFQSKNKGVSHICGHDVNATIALGIADVLSSLKEKLSGTVYFVFQPSEENLKGAKAMINDGLFDIINPDEIYALHISPMPVGVIGTKSNWLFAGYKSLKVSYKNSSENEDIIAYTKELISSFQNVNPDSKFWDNRNLLDPNIGLGNPNTIYKDYLTVAQKFKIEQIDNQISISTYISSSSENKMDSILSLLKEKIKASKYAKKLVSVAYSSEYPIISNNKELTNKTINSLSNIYGNQSVNSLYGVIPDGRSDDFAYFQQIKPSVYFLLGGSNFEKGIISMPHSPNFTVDESCIKTGVKFFSSIIIERLKQ</sequence>
<dbReference type="PANTHER" id="PTHR11014">
    <property type="entry name" value="PEPTIDASE M20 FAMILY MEMBER"/>
    <property type="match status" value="1"/>
</dbReference>
<dbReference type="RefSeq" id="WP_082986008.1">
    <property type="nucleotide sequence ID" value="NZ_VSKL01000002.1"/>
</dbReference>
<dbReference type="OrthoDB" id="9776731at2"/>
<dbReference type="PANTHER" id="PTHR11014:SF63">
    <property type="entry name" value="METALLOPEPTIDASE, PUTATIVE (AFU_ORTHOLOGUE AFUA_6G09600)-RELATED"/>
    <property type="match status" value="1"/>
</dbReference>
<protein>
    <submittedName>
        <fullName evidence="2">Amidohydrolase</fullName>
    </submittedName>
</protein>
<evidence type="ECO:0000313" key="2">
    <source>
        <dbReference type="EMBL" id="TYB73735.1"/>
    </source>
</evidence>
<gene>
    <name evidence="2" type="ORF">ES675_08800</name>
</gene>
<evidence type="ECO:0000313" key="3">
    <source>
        <dbReference type="Proteomes" id="UP000324358"/>
    </source>
</evidence>
<keyword evidence="1 2" id="KW-0378">Hydrolase</keyword>
<organism evidence="2 3">
    <name type="scientific">Bizionia algoritergicola</name>
    <dbReference type="NCBI Taxonomy" id="291187"/>
    <lineage>
        <taxon>Bacteria</taxon>
        <taxon>Pseudomonadati</taxon>
        <taxon>Bacteroidota</taxon>
        <taxon>Flavobacteriia</taxon>
        <taxon>Flavobacteriales</taxon>
        <taxon>Flavobacteriaceae</taxon>
        <taxon>Bizionia</taxon>
    </lineage>
</organism>
<accession>A0A5D0QY64</accession>
<dbReference type="SUPFAM" id="SSF53187">
    <property type="entry name" value="Zn-dependent exopeptidases"/>
    <property type="match status" value="1"/>
</dbReference>
<dbReference type="InterPro" id="IPR002933">
    <property type="entry name" value="Peptidase_M20"/>
</dbReference>
<dbReference type="GO" id="GO:0016787">
    <property type="term" value="F:hydrolase activity"/>
    <property type="evidence" value="ECO:0007669"/>
    <property type="project" value="UniProtKB-KW"/>
</dbReference>
<evidence type="ECO:0000256" key="1">
    <source>
        <dbReference type="ARBA" id="ARBA00022801"/>
    </source>
</evidence>
<dbReference type="InterPro" id="IPR017439">
    <property type="entry name" value="Amidohydrolase"/>
</dbReference>
<dbReference type="Pfam" id="PF01546">
    <property type="entry name" value="Peptidase_M20"/>
    <property type="match status" value="1"/>
</dbReference>
<proteinExistence type="predicted"/>
<name>A0A5D0QY64_9FLAO</name>
<dbReference type="EMBL" id="VSKL01000002">
    <property type="protein sequence ID" value="TYB73735.1"/>
    <property type="molecule type" value="Genomic_DNA"/>
</dbReference>
<keyword evidence="3" id="KW-1185">Reference proteome</keyword>
<dbReference type="AlphaFoldDB" id="A0A5D0QY64"/>
<dbReference type="Proteomes" id="UP000324358">
    <property type="component" value="Unassembled WGS sequence"/>
</dbReference>
<dbReference type="NCBIfam" id="TIGR01891">
    <property type="entry name" value="amidohydrolases"/>
    <property type="match status" value="1"/>
</dbReference>
<comment type="caution">
    <text evidence="2">The sequence shown here is derived from an EMBL/GenBank/DDBJ whole genome shotgun (WGS) entry which is preliminary data.</text>
</comment>
<reference evidence="2 3" key="1">
    <citation type="submission" date="2019-08" db="EMBL/GenBank/DDBJ databases">
        <title>Genomes of Antarctic Bizionia species.</title>
        <authorList>
            <person name="Bowman J.P."/>
        </authorList>
    </citation>
    <scope>NUCLEOTIDE SEQUENCE [LARGE SCALE GENOMIC DNA]</scope>
    <source>
        <strain evidence="2 3">APA-1</strain>
    </source>
</reference>